<dbReference type="Pfam" id="PF12796">
    <property type="entry name" value="Ank_2"/>
    <property type="match status" value="2"/>
</dbReference>
<name>A0A9P6WPS8_9ASCO</name>
<dbReference type="InterPro" id="IPR036770">
    <property type="entry name" value="Ankyrin_rpt-contain_sf"/>
</dbReference>
<feature type="repeat" description="ANK" evidence="3">
    <location>
        <begin position="186"/>
        <end position="218"/>
    </location>
</feature>
<dbReference type="EMBL" id="PUHW01000016">
    <property type="protein sequence ID" value="KAG0690836.1"/>
    <property type="molecule type" value="Genomic_DNA"/>
</dbReference>
<proteinExistence type="predicted"/>
<dbReference type="Gene3D" id="1.25.40.20">
    <property type="entry name" value="Ankyrin repeat-containing domain"/>
    <property type="match status" value="1"/>
</dbReference>
<dbReference type="PROSITE" id="PS50297">
    <property type="entry name" value="ANK_REP_REGION"/>
    <property type="match status" value="4"/>
</dbReference>
<protein>
    <recommendedName>
        <fullName evidence="6">26S proteasome regulatory subunit p28</fullName>
    </recommendedName>
</protein>
<evidence type="ECO:0000256" key="1">
    <source>
        <dbReference type="ARBA" id="ARBA00022737"/>
    </source>
</evidence>
<keyword evidence="2 3" id="KW-0040">ANK repeat</keyword>
<evidence type="ECO:0008006" key="6">
    <source>
        <dbReference type="Google" id="ProtNLM"/>
    </source>
</evidence>
<dbReference type="PROSITE" id="PS50088">
    <property type="entry name" value="ANK_REPEAT"/>
    <property type="match status" value="4"/>
</dbReference>
<dbReference type="SUPFAM" id="SSF48403">
    <property type="entry name" value="Ankyrin repeat"/>
    <property type="match status" value="1"/>
</dbReference>
<feature type="repeat" description="ANK" evidence="3">
    <location>
        <begin position="152"/>
        <end position="176"/>
    </location>
</feature>
<sequence length="249" mass="27442">MSTDQSDIQRAVADGNVGIVKTLLSNNAKLALSKDMDGRTPLHWATSFQNKELVSVLLNPSEWSKDKSEKKIIVDIDDYIDNSNWTPFHIAASTGNLDIFILIATHNPTPDPNLQTSTGQTAFHYAVSKNHFEIVEYLLKEMKASVRIKDKKGQLPLHRAAGIGSEKMVQIIVEIGKSPLDTTDSFGMTALHHALAEGHADVALQLVKYGADWKKTTSDGESVFDVALNDKVRVFFKKALVGEGLLKEE</sequence>
<dbReference type="OrthoDB" id="539213at2759"/>
<dbReference type="InterPro" id="IPR002110">
    <property type="entry name" value="Ankyrin_rpt"/>
</dbReference>
<evidence type="ECO:0000256" key="2">
    <source>
        <dbReference type="ARBA" id="ARBA00023043"/>
    </source>
</evidence>
<evidence type="ECO:0000313" key="5">
    <source>
        <dbReference type="Proteomes" id="UP000697127"/>
    </source>
</evidence>
<evidence type="ECO:0000313" key="4">
    <source>
        <dbReference type="EMBL" id="KAG0690836.1"/>
    </source>
</evidence>
<gene>
    <name evidence="4" type="ORF">C6P40_001096</name>
</gene>
<accession>A0A9P6WPS8</accession>
<feature type="repeat" description="ANK" evidence="3">
    <location>
        <begin position="37"/>
        <end position="59"/>
    </location>
</feature>
<feature type="repeat" description="ANK" evidence="3">
    <location>
        <begin position="118"/>
        <end position="140"/>
    </location>
</feature>
<keyword evidence="5" id="KW-1185">Reference proteome</keyword>
<reference evidence="4" key="1">
    <citation type="submission" date="2020-11" db="EMBL/GenBank/DDBJ databases">
        <title>Kefir isolates.</title>
        <authorList>
            <person name="Marcisauskas S."/>
            <person name="Kim Y."/>
            <person name="Blasche S."/>
        </authorList>
    </citation>
    <scope>NUCLEOTIDE SEQUENCE</scope>
    <source>
        <strain evidence="4">Olga-1</strain>
    </source>
</reference>
<dbReference type="PANTHER" id="PTHR24198">
    <property type="entry name" value="ANKYRIN REPEAT AND PROTEIN KINASE DOMAIN-CONTAINING PROTEIN"/>
    <property type="match status" value="1"/>
</dbReference>
<organism evidence="4 5">
    <name type="scientific">Pichia californica</name>
    <dbReference type="NCBI Taxonomy" id="460514"/>
    <lineage>
        <taxon>Eukaryota</taxon>
        <taxon>Fungi</taxon>
        <taxon>Dikarya</taxon>
        <taxon>Ascomycota</taxon>
        <taxon>Saccharomycotina</taxon>
        <taxon>Pichiomycetes</taxon>
        <taxon>Pichiales</taxon>
        <taxon>Pichiaceae</taxon>
        <taxon>Pichia</taxon>
    </lineage>
</organism>
<dbReference type="PANTHER" id="PTHR24198:SF165">
    <property type="entry name" value="ANKYRIN REPEAT-CONTAINING PROTEIN-RELATED"/>
    <property type="match status" value="1"/>
</dbReference>
<evidence type="ECO:0000256" key="3">
    <source>
        <dbReference type="PROSITE-ProRule" id="PRU00023"/>
    </source>
</evidence>
<comment type="caution">
    <text evidence="4">The sequence shown here is derived from an EMBL/GenBank/DDBJ whole genome shotgun (WGS) entry which is preliminary data.</text>
</comment>
<dbReference type="Proteomes" id="UP000697127">
    <property type="component" value="Unassembled WGS sequence"/>
</dbReference>
<dbReference type="AlphaFoldDB" id="A0A9P6WPS8"/>
<keyword evidence="1" id="KW-0677">Repeat</keyword>
<dbReference type="SMART" id="SM00248">
    <property type="entry name" value="ANK"/>
    <property type="match status" value="6"/>
</dbReference>